<reference evidence="1" key="1">
    <citation type="journal article" date="2015" name="Nature">
        <title>Complex archaea that bridge the gap between prokaryotes and eukaryotes.</title>
        <authorList>
            <person name="Spang A."/>
            <person name="Saw J.H."/>
            <person name="Jorgensen S.L."/>
            <person name="Zaremba-Niedzwiedzka K."/>
            <person name="Martijn J."/>
            <person name="Lind A.E."/>
            <person name="van Eijk R."/>
            <person name="Schleper C."/>
            <person name="Guy L."/>
            <person name="Ettema T.J."/>
        </authorList>
    </citation>
    <scope>NUCLEOTIDE SEQUENCE</scope>
</reference>
<dbReference type="EMBL" id="LAZR01011801">
    <property type="protein sequence ID" value="KKM59250.1"/>
    <property type="molecule type" value="Genomic_DNA"/>
</dbReference>
<dbReference type="AlphaFoldDB" id="A0A0F9JC10"/>
<accession>A0A0F9JC10</accession>
<comment type="caution">
    <text evidence="1">The sequence shown here is derived from an EMBL/GenBank/DDBJ whole genome shotgun (WGS) entry which is preliminary data.</text>
</comment>
<evidence type="ECO:0000313" key="1">
    <source>
        <dbReference type="EMBL" id="KKM59250.1"/>
    </source>
</evidence>
<sequence length="49" mass="5690">MPDSWIYFRLSNITEAIERTVGSVHGVLDKAIIAKRDEYKAEALRRLQQ</sequence>
<organism evidence="1">
    <name type="scientific">marine sediment metagenome</name>
    <dbReference type="NCBI Taxonomy" id="412755"/>
    <lineage>
        <taxon>unclassified sequences</taxon>
        <taxon>metagenomes</taxon>
        <taxon>ecological metagenomes</taxon>
    </lineage>
</organism>
<protein>
    <submittedName>
        <fullName evidence="1">Uncharacterized protein</fullName>
    </submittedName>
</protein>
<gene>
    <name evidence="1" type="ORF">LCGC14_1548430</name>
</gene>
<proteinExistence type="predicted"/>
<name>A0A0F9JC10_9ZZZZ</name>